<name>A0A068NY88_FIMGI</name>
<evidence type="ECO:0000313" key="2">
    <source>
        <dbReference type="Proteomes" id="UP000027982"/>
    </source>
</evidence>
<keyword evidence="2" id="KW-1185">Reference proteome</keyword>
<organism evidence="1 2">
    <name type="scientific">Fimbriimonas ginsengisoli Gsoil 348</name>
    <dbReference type="NCBI Taxonomy" id="661478"/>
    <lineage>
        <taxon>Bacteria</taxon>
        <taxon>Bacillati</taxon>
        <taxon>Armatimonadota</taxon>
        <taxon>Fimbriimonadia</taxon>
        <taxon>Fimbriimonadales</taxon>
        <taxon>Fimbriimonadaceae</taxon>
        <taxon>Fimbriimonas</taxon>
    </lineage>
</organism>
<protein>
    <submittedName>
        <fullName evidence="1">Vancomycin B-type resistance protein vanW</fullName>
    </submittedName>
</protein>
<gene>
    <name evidence="1" type="ORF">OP10G_3381</name>
</gene>
<dbReference type="STRING" id="661478.OP10G_3381"/>
<dbReference type="HOGENOM" id="CLU_072547_1_0_0"/>
<dbReference type="KEGG" id="fgi:OP10G_3381"/>
<dbReference type="PANTHER" id="PTHR35788:SF1">
    <property type="entry name" value="EXPORTED PROTEIN"/>
    <property type="match status" value="1"/>
</dbReference>
<dbReference type="InterPro" id="IPR007391">
    <property type="entry name" value="Vancomycin_resist_VanW"/>
</dbReference>
<dbReference type="InterPro" id="IPR052913">
    <property type="entry name" value="Glycopeptide_resist_protein"/>
</dbReference>
<evidence type="ECO:0000313" key="1">
    <source>
        <dbReference type="EMBL" id="AIE86749.1"/>
    </source>
</evidence>
<dbReference type="Proteomes" id="UP000027982">
    <property type="component" value="Chromosome"/>
</dbReference>
<proteinExistence type="predicted"/>
<dbReference type="EMBL" id="CP007139">
    <property type="protein sequence ID" value="AIE86749.1"/>
    <property type="molecule type" value="Genomic_DNA"/>
</dbReference>
<dbReference type="eggNOG" id="COG2720">
    <property type="taxonomic scope" value="Bacteria"/>
</dbReference>
<dbReference type="RefSeq" id="WP_025229314.1">
    <property type="nucleotide sequence ID" value="NZ_CP007139.1"/>
</dbReference>
<reference evidence="1 2" key="1">
    <citation type="journal article" date="2014" name="PLoS ONE">
        <title>The first complete genome sequence of the class fimbriimonadia in the phylum armatimonadetes.</title>
        <authorList>
            <person name="Hu Z.Y."/>
            <person name="Wang Y.Z."/>
            <person name="Im W.T."/>
            <person name="Wang S.Y."/>
            <person name="Zhao G.P."/>
            <person name="Zheng H.J."/>
            <person name="Quan Z.X."/>
        </authorList>
    </citation>
    <scope>NUCLEOTIDE SEQUENCE [LARGE SCALE GENOMIC DNA]</scope>
    <source>
        <strain evidence="1">Gsoil 348</strain>
    </source>
</reference>
<dbReference type="OrthoDB" id="9797191at2"/>
<dbReference type="PANTHER" id="PTHR35788">
    <property type="entry name" value="EXPORTED PROTEIN-RELATED"/>
    <property type="match status" value="1"/>
</dbReference>
<sequence>MINPADNEGKVALGGLTATGFRGLLRRIVPFSLRVAVARGRSMGVWRREAEQFRFPKSEASESLWLVAEHRSPLRRAGTTYAEELQRGKETNVGLAAQLVDGLTIPSGAVFSYHHAVGMPSRRRGFVKGAELQDGSLKPGIGGGCCQVSNLLYVLALLSGAEIVERHRHGFDLFPDSGRTVPFGCGATVFFPMRDLRFRNMLDQPIRLGMTIEDGHLVGRVQTVTPLAKRFEIFEMETEMRREGEVWIRENRVGRRAWDAERLVSTEEVAHNVAKCLYEPTTGVEAAQCER</sequence>
<dbReference type="Pfam" id="PF04294">
    <property type="entry name" value="VanW"/>
    <property type="match status" value="1"/>
</dbReference>
<dbReference type="AlphaFoldDB" id="A0A068NY88"/>
<accession>A0A068NY88</accession>